<keyword evidence="4" id="KW-0049">Antioxidant</keyword>
<dbReference type="PROSITE" id="PS51352">
    <property type="entry name" value="THIOREDOXIN_2"/>
    <property type="match status" value="1"/>
</dbReference>
<comment type="similarity">
    <text evidence="9">Belongs to the peroxiredoxin family. BCP/PrxQ subfamily.</text>
</comment>
<sequence>MENLAKRLLNLSEESKNNFPPDVLALFDKSIKEIEENDFAKGLNEGDKAPDFDLPNATGMNVKLSEELKKGPAIVTFYRGGWCPYCNMQLRAYQQVLDQIHEAGAQLFAISPQSPDASLDTQDKNDLTFQVLSDVGSKVATNYNLAYRLPNYLINLYKTMGDQLNLPQINADESWTLPVTGTFVIDMNGVIRLAHLDPDFKKRLEPKEIHDVLKQLQK</sequence>
<name>A0ABU6MKT1_9BACI</name>
<evidence type="ECO:0000256" key="2">
    <source>
        <dbReference type="ARBA" id="ARBA00013017"/>
    </source>
</evidence>
<evidence type="ECO:0000256" key="10">
    <source>
        <dbReference type="ARBA" id="ARBA00041373"/>
    </source>
</evidence>
<feature type="domain" description="Thioredoxin" evidence="12">
    <location>
        <begin position="43"/>
        <end position="218"/>
    </location>
</feature>
<dbReference type="InterPro" id="IPR050924">
    <property type="entry name" value="Peroxiredoxin_BCP/PrxQ"/>
</dbReference>
<evidence type="ECO:0000256" key="4">
    <source>
        <dbReference type="ARBA" id="ARBA00022862"/>
    </source>
</evidence>
<gene>
    <name evidence="13" type="ORF">P4T90_19740</name>
</gene>
<evidence type="ECO:0000256" key="11">
    <source>
        <dbReference type="ARBA" id="ARBA00049091"/>
    </source>
</evidence>
<organism evidence="13 14">
    <name type="scientific">Heyndrickxia acidicola</name>
    <dbReference type="NCBI Taxonomy" id="209389"/>
    <lineage>
        <taxon>Bacteria</taxon>
        <taxon>Bacillati</taxon>
        <taxon>Bacillota</taxon>
        <taxon>Bacilli</taxon>
        <taxon>Bacillales</taxon>
        <taxon>Bacillaceae</taxon>
        <taxon>Heyndrickxia</taxon>
    </lineage>
</organism>
<evidence type="ECO:0000256" key="7">
    <source>
        <dbReference type="ARBA" id="ARBA00023284"/>
    </source>
</evidence>
<dbReference type="InterPro" id="IPR013766">
    <property type="entry name" value="Thioredoxin_domain"/>
</dbReference>
<dbReference type="InterPro" id="IPR000866">
    <property type="entry name" value="AhpC/TSA"/>
</dbReference>
<dbReference type="Pfam" id="PF00578">
    <property type="entry name" value="AhpC-TSA"/>
    <property type="match status" value="1"/>
</dbReference>
<evidence type="ECO:0000256" key="8">
    <source>
        <dbReference type="ARBA" id="ARBA00032824"/>
    </source>
</evidence>
<dbReference type="Gene3D" id="3.40.30.10">
    <property type="entry name" value="Glutaredoxin"/>
    <property type="match status" value="1"/>
</dbReference>
<keyword evidence="6" id="KW-1015">Disulfide bond</keyword>
<dbReference type="EC" id="1.11.1.24" evidence="2"/>
<evidence type="ECO:0000256" key="5">
    <source>
        <dbReference type="ARBA" id="ARBA00023002"/>
    </source>
</evidence>
<keyword evidence="7" id="KW-0676">Redox-active center</keyword>
<dbReference type="PANTHER" id="PTHR42801">
    <property type="entry name" value="THIOREDOXIN-DEPENDENT PEROXIDE REDUCTASE"/>
    <property type="match status" value="1"/>
</dbReference>
<keyword evidence="14" id="KW-1185">Reference proteome</keyword>
<comment type="function">
    <text evidence="1">Thiol-specific peroxidase that catalyzes the reduction of hydrogen peroxide and organic hydroperoxides to water and alcohols, respectively. Plays a role in cell protection against oxidative stress by detoxifying peroxides and as sensor of hydrogen peroxide-mediated signaling events.</text>
</comment>
<evidence type="ECO:0000256" key="6">
    <source>
        <dbReference type="ARBA" id="ARBA00023157"/>
    </source>
</evidence>
<evidence type="ECO:0000256" key="3">
    <source>
        <dbReference type="ARBA" id="ARBA00022559"/>
    </source>
</evidence>
<evidence type="ECO:0000259" key="12">
    <source>
        <dbReference type="PROSITE" id="PS51352"/>
    </source>
</evidence>
<evidence type="ECO:0000313" key="14">
    <source>
        <dbReference type="Proteomes" id="UP001341444"/>
    </source>
</evidence>
<dbReference type="RefSeq" id="WP_066269280.1">
    <property type="nucleotide sequence ID" value="NZ_JARMAB010000031.1"/>
</dbReference>
<keyword evidence="5" id="KW-0560">Oxidoreductase</keyword>
<keyword evidence="3" id="KW-0575">Peroxidase</keyword>
<comment type="catalytic activity">
    <reaction evidence="11">
        <text>a hydroperoxide + [thioredoxin]-dithiol = an alcohol + [thioredoxin]-disulfide + H2O</text>
        <dbReference type="Rhea" id="RHEA:62620"/>
        <dbReference type="Rhea" id="RHEA-COMP:10698"/>
        <dbReference type="Rhea" id="RHEA-COMP:10700"/>
        <dbReference type="ChEBI" id="CHEBI:15377"/>
        <dbReference type="ChEBI" id="CHEBI:29950"/>
        <dbReference type="ChEBI" id="CHEBI:30879"/>
        <dbReference type="ChEBI" id="CHEBI:35924"/>
        <dbReference type="ChEBI" id="CHEBI:50058"/>
        <dbReference type="EC" id="1.11.1.24"/>
    </reaction>
</comment>
<proteinExistence type="inferred from homology"/>
<accession>A0ABU6MKT1</accession>
<dbReference type="InterPro" id="IPR036249">
    <property type="entry name" value="Thioredoxin-like_sf"/>
</dbReference>
<evidence type="ECO:0000256" key="9">
    <source>
        <dbReference type="ARBA" id="ARBA00038489"/>
    </source>
</evidence>
<dbReference type="SUPFAM" id="SSF52833">
    <property type="entry name" value="Thioredoxin-like"/>
    <property type="match status" value="1"/>
</dbReference>
<comment type="caution">
    <text evidence="13">The sequence shown here is derived from an EMBL/GenBank/DDBJ whole genome shotgun (WGS) entry which is preliminary data.</text>
</comment>
<protein>
    <recommendedName>
        <fullName evidence="2">thioredoxin-dependent peroxiredoxin</fullName>
        <ecNumber evidence="2">1.11.1.24</ecNumber>
    </recommendedName>
    <alternativeName>
        <fullName evidence="10">Bacterioferritin comigratory protein</fullName>
    </alternativeName>
    <alternativeName>
        <fullName evidence="8">Thioredoxin peroxidase</fullName>
    </alternativeName>
</protein>
<evidence type="ECO:0000256" key="1">
    <source>
        <dbReference type="ARBA" id="ARBA00003330"/>
    </source>
</evidence>
<dbReference type="PANTHER" id="PTHR42801:SF7">
    <property type="entry name" value="SLL1159 PROTEIN"/>
    <property type="match status" value="1"/>
</dbReference>
<dbReference type="Proteomes" id="UP001341444">
    <property type="component" value="Unassembled WGS sequence"/>
</dbReference>
<dbReference type="CDD" id="cd02970">
    <property type="entry name" value="PRX_like2"/>
    <property type="match status" value="1"/>
</dbReference>
<reference evidence="13 14" key="1">
    <citation type="submission" date="2023-03" db="EMBL/GenBank/DDBJ databases">
        <title>Bacillus Genome Sequencing.</title>
        <authorList>
            <person name="Dunlap C."/>
        </authorList>
    </citation>
    <scope>NUCLEOTIDE SEQUENCE [LARGE SCALE GENOMIC DNA]</scope>
    <source>
        <strain evidence="13 14">B-23453</strain>
    </source>
</reference>
<evidence type="ECO:0000313" key="13">
    <source>
        <dbReference type="EMBL" id="MED1205285.1"/>
    </source>
</evidence>
<dbReference type="EMBL" id="JARMAB010000031">
    <property type="protein sequence ID" value="MED1205285.1"/>
    <property type="molecule type" value="Genomic_DNA"/>
</dbReference>